<accession>A0A2A7SCM3</accession>
<gene>
    <name evidence="1" type="ORF">CRM94_02915</name>
</gene>
<dbReference type="RefSeq" id="WP_096752197.1">
    <property type="nucleotide sequence ID" value="NZ_CADEPO010000007.1"/>
</dbReference>
<dbReference type="AlphaFoldDB" id="A0A2A7SCM3"/>
<comment type="caution">
    <text evidence="1">The sequence shown here is derived from an EMBL/GenBank/DDBJ whole genome shotgun (WGS) entry which is preliminary data.</text>
</comment>
<sequence length="82" mass="9015">MKKSELLRSIRSDSSAFVDRHLPAGAQAELQRLIGERRCEVDVDTFLMFASIRESLGTSGTGNRQTDREASEIMALLCVGDA</sequence>
<organism evidence="1 2">
    <name type="scientific">Burkholderia gladioli</name>
    <name type="common">Pseudomonas marginata</name>
    <name type="synonym">Phytomonas marginata</name>
    <dbReference type="NCBI Taxonomy" id="28095"/>
    <lineage>
        <taxon>Bacteria</taxon>
        <taxon>Pseudomonadati</taxon>
        <taxon>Pseudomonadota</taxon>
        <taxon>Betaproteobacteria</taxon>
        <taxon>Burkholderiales</taxon>
        <taxon>Burkholderiaceae</taxon>
        <taxon>Burkholderia</taxon>
    </lineage>
</organism>
<reference evidence="2" key="1">
    <citation type="submission" date="2017-09" db="EMBL/GenBank/DDBJ databases">
        <title>FDA dAtabase for Regulatory Grade micrObial Sequences (FDA-ARGOS): Supporting development and validation of Infectious Disease Dx tests.</title>
        <authorList>
            <person name="Minogue T."/>
            <person name="Wolcott M."/>
            <person name="Wasieloski L."/>
            <person name="Aguilar W."/>
            <person name="Moore D."/>
            <person name="Tallon L."/>
            <person name="Sadzewicz L."/>
            <person name="Ott S."/>
            <person name="Zhao X."/>
            <person name="Nagaraj S."/>
            <person name="Vavikolanu K."/>
            <person name="Aluvathingal J."/>
            <person name="Nadendla S."/>
            <person name="Sichtig H."/>
        </authorList>
    </citation>
    <scope>NUCLEOTIDE SEQUENCE [LARGE SCALE GENOMIC DNA]</scope>
    <source>
        <strain evidence="2">FDAARGOS_390</strain>
    </source>
</reference>
<proteinExistence type="predicted"/>
<dbReference type="Proteomes" id="UP000220629">
    <property type="component" value="Unassembled WGS sequence"/>
</dbReference>
<protein>
    <submittedName>
        <fullName evidence="1">Uncharacterized protein</fullName>
    </submittedName>
</protein>
<evidence type="ECO:0000313" key="1">
    <source>
        <dbReference type="EMBL" id="PEH41193.1"/>
    </source>
</evidence>
<name>A0A2A7SCM3_BURGA</name>
<dbReference type="EMBL" id="PDDY01000001">
    <property type="protein sequence ID" value="PEH41193.1"/>
    <property type="molecule type" value="Genomic_DNA"/>
</dbReference>
<evidence type="ECO:0000313" key="2">
    <source>
        <dbReference type="Proteomes" id="UP000220629"/>
    </source>
</evidence>